<dbReference type="SUPFAM" id="SSF101967">
    <property type="entry name" value="Adhesin YadA, collagen-binding domain"/>
    <property type="match status" value="1"/>
</dbReference>
<comment type="similarity">
    <text evidence="3">Belongs to the autotransporter-2 (AT-2) (TC 1.B.40) family.</text>
</comment>
<evidence type="ECO:0000259" key="13">
    <source>
        <dbReference type="Pfam" id="PF05662"/>
    </source>
</evidence>
<reference evidence="14 15" key="1">
    <citation type="submission" date="2020-04" db="EMBL/GenBank/DDBJ databases">
        <authorList>
            <person name="De Canck E."/>
        </authorList>
    </citation>
    <scope>NUCLEOTIDE SEQUENCE [LARGE SCALE GENOMIC DNA]</scope>
    <source>
        <strain evidence="14 15">LMG 29542</strain>
    </source>
</reference>
<keyword evidence="10" id="KW-0998">Cell outer membrane</keyword>
<dbReference type="Gene3D" id="3.30.1300.30">
    <property type="entry name" value="GSPII I/J protein-like"/>
    <property type="match status" value="1"/>
</dbReference>
<organism evidence="14 15">
    <name type="scientific">Paraburkholderia humisilvae</name>
    <dbReference type="NCBI Taxonomy" id="627669"/>
    <lineage>
        <taxon>Bacteria</taxon>
        <taxon>Pseudomonadati</taxon>
        <taxon>Pseudomonadota</taxon>
        <taxon>Betaproteobacteria</taxon>
        <taxon>Burkholderiales</taxon>
        <taxon>Burkholderiaceae</taxon>
        <taxon>Paraburkholderia</taxon>
    </lineage>
</organism>
<evidence type="ECO:0000256" key="8">
    <source>
        <dbReference type="ARBA" id="ARBA00022927"/>
    </source>
</evidence>
<sequence length="159" mass="15939">MTKGSNSAAIGANSSDGGRSNVVSVGAPGAERQITNVAAGTQATDAVNVQQLNQTVAQGVGQANSYTDSQIHNVNNRIDSVSRDADAGAAAAMAVSLLPQPTQPGMSMVALAGTVYQGQSGQALGISHVSGNNHWVYKAAMSASSRGTYGGGVSAGYQW</sequence>
<dbReference type="AlphaFoldDB" id="A0A6J5FB24"/>
<evidence type="ECO:0000256" key="2">
    <source>
        <dbReference type="ARBA" id="ARBA00004442"/>
    </source>
</evidence>
<proteinExistence type="inferred from homology"/>
<keyword evidence="9" id="KW-0472">Membrane</keyword>
<dbReference type="Pfam" id="PF03895">
    <property type="entry name" value="YadA_anchor"/>
    <property type="match status" value="1"/>
</dbReference>
<dbReference type="Proteomes" id="UP000494363">
    <property type="component" value="Unassembled WGS sequence"/>
</dbReference>
<evidence type="ECO:0000313" key="14">
    <source>
        <dbReference type="EMBL" id="CAB3774426.1"/>
    </source>
</evidence>
<feature type="region of interest" description="Disordered" evidence="11">
    <location>
        <begin position="1"/>
        <end position="25"/>
    </location>
</feature>
<evidence type="ECO:0000256" key="1">
    <source>
        <dbReference type="ARBA" id="ARBA00004241"/>
    </source>
</evidence>
<evidence type="ECO:0000256" key="10">
    <source>
        <dbReference type="ARBA" id="ARBA00023237"/>
    </source>
</evidence>
<evidence type="ECO:0000256" key="7">
    <source>
        <dbReference type="ARBA" id="ARBA00022729"/>
    </source>
</evidence>
<evidence type="ECO:0000256" key="11">
    <source>
        <dbReference type="SAM" id="MobiDB-lite"/>
    </source>
</evidence>
<evidence type="ECO:0000256" key="5">
    <source>
        <dbReference type="ARBA" id="ARBA00022452"/>
    </source>
</evidence>
<dbReference type="Gene3D" id="2.150.10.10">
    <property type="entry name" value="Serralysin-like metalloprotease, C-terminal"/>
    <property type="match status" value="1"/>
</dbReference>
<accession>A0A6J5FB24</accession>
<gene>
    <name evidence="14" type="primary">sadA_1</name>
    <name evidence="14" type="ORF">LMG29542_07804</name>
</gene>
<feature type="domain" description="Trimeric autotransporter adhesin YadA-like C-terminal membrane anchor" evidence="12">
    <location>
        <begin position="99"/>
        <end position="159"/>
    </location>
</feature>
<dbReference type="GO" id="GO:0009986">
    <property type="term" value="C:cell surface"/>
    <property type="evidence" value="ECO:0007669"/>
    <property type="project" value="UniProtKB-SubCell"/>
</dbReference>
<evidence type="ECO:0000256" key="6">
    <source>
        <dbReference type="ARBA" id="ARBA00022692"/>
    </source>
</evidence>
<evidence type="ECO:0000259" key="12">
    <source>
        <dbReference type="Pfam" id="PF03895"/>
    </source>
</evidence>
<name>A0A6J5FB24_9BURK</name>
<dbReference type="SUPFAM" id="SSF54523">
    <property type="entry name" value="Pili subunits"/>
    <property type="match status" value="1"/>
</dbReference>
<evidence type="ECO:0000256" key="4">
    <source>
        <dbReference type="ARBA" id="ARBA00022448"/>
    </source>
</evidence>
<comment type="subcellular location">
    <subcellularLocation>
        <location evidence="2">Cell outer membrane</location>
    </subcellularLocation>
    <subcellularLocation>
        <location evidence="1">Cell surface</location>
    </subcellularLocation>
</comment>
<dbReference type="InterPro" id="IPR011049">
    <property type="entry name" value="Serralysin-like_metalloprot_C"/>
</dbReference>
<keyword evidence="6" id="KW-0812">Transmembrane</keyword>
<dbReference type="GO" id="GO:0009279">
    <property type="term" value="C:cell outer membrane"/>
    <property type="evidence" value="ECO:0007669"/>
    <property type="project" value="UniProtKB-SubCell"/>
</dbReference>
<dbReference type="InterPro" id="IPR008635">
    <property type="entry name" value="Coiled_stalk_dom"/>
</dbReference>
<evidence type="ECO:0000313" key="15">
    <source>
        <dbReference type="Proteomes" id="UP000494363"/>
    </source>
</evidence>
<keyword evidence="8" id="KW-0653">Protein transport</keyword>
<keyword evidence="4" id="KW-0813">Transport</keyword>
<protein>
    <submittedName>
        <fullName evidence="14">Autotransporter adhesin SadA</fullName>
    </submittedName>
</protein>
<keyword evidence="7" id="KW-0732">Signal</keyword>
<keyword evidence="15" id="KW-1185">Reference proteome</keyword>
<dbReference type="InterPro" id="IPR045584">
    <property type="entry name" value="Pilin-like"/>
</dbReference>
<dbReference type="EMBL" id="CADIKH010000116">
    <property type="protein sequence ID" value="CAB3774426.1"/>
    <property type="molecule type" value="Genomic_DNA"/>
</dbReference>
<dbReference type="Pfam" id="PF05662">
    <property type="entry name" value="YadA_stalk"/>
    <property type="match status" value="1"/>
</dbReference>
<feature type="compositionally biased region" description="Low complexity" evidence="11">
    <location>
        <begin position="1"/>
        <end position="18"/>
    </location>
</feature>
<evidence type="ECO:0000256" key="3">
    <source>
        <dbReference type="ARBA" id="ARBA00005848"/>
    </source>
</evidence>
<feature type="domain" description="Trimeric autotransporter adhesin YadA-like stalk" evidence="13">
    <location>
        <begin position="33"/>
        <end position="68"/>
    </location>
</feature>
<dbReference type="InterPro" id="IPR005594">
    <property type="entry name" value="YadA_C"/>
</dbReference>
<evidence type="ECO:0000256" key="9">
    <source>
        <dbReference type="ARBA" id="ARBA00023136"/>
    </source>
</evidence>
<keyword evidence="5" id="KW-1134">Transmembrane beta strand</keyword>
<dbReference type="GO" id="GO:0015031">
    <property type="term" value="P:protein transport"/>
    <property type="evidence" value="ECO:0007669"/>
    <property type="project" value="UniProtKB-KW"/>
</dbReference>